<dbReference type="EMBL" id="DYUB01000323">
    <property type="protein sequence ID" value="HJG97505.1"/>
    <property type="molecule type" value="Genomic_DNA"/>
</dbReference>
<gene>
    <name evidence="1" type="ORF">K8V90_10420</name>
</gene>
<accession>A0A921N3H6</accession>
<feature type="non-terminal residue" evidence="1">
    <location>
        <position position="261"/>
    </location>
</feature>
<dbReference type="Proteomes" id="UP000776700">
    <property type="component" value="Unassembled WGS sequence"/>
</dbReference>
<organism evidence="1 2">
    <name type="scientific">Romboutsia timonensis</name>
    <dbReference type="NCBI Taxonomy" id="1776391"/>
    <lineage>
        <taxon>Bacteria</taxon>
        <taxon>Bacillati</taxon>
        <taxon>Bacillota</taxon>
        <taxon>Clostridia</taxon>
        <taxon>Peptostreptococcales</taxon>
        <taxon>Peptostreptococcaceae</taxon>
        <taxon>Romboutsia</taxon>
    </lineage>
</organism>
<reference evidence="1" key="1">
    <citation type="journal article" date="2021" name="PeerJ">
        <title>Extensive microbial diversity within the chicken gut microbiome revealed by metagenomics and culture.</title>
        <authorList>
            <person name="Gilroy R."/>
            <person name="Ravi A."/>
            <person name="Getino M."/>
            <person name="Pursley I."/>
            <person name="Horton D.L."/>
            <person name="Alikhan N.F."/>
            <person name="Baker D."/>
            <person name="Gharbi K."/>
            <person name="Hall N."/>
            <person name="Watson M."/>
            <person name="Adriaenssens E.M."/>
            <person name="Foster-Nyarko E."/>
            <person name="Jarju S."/>
            <person name="Secka A."/>
            <person name="Antonio M."/>
            <person name="Oren A."/>
            <person name="Chaudhuri R.R."/>
            <person name="La Ragione R."/>
            <person name="Hildebrand F."/>
            <person name="Pallen M.J."/>
        </authorList>
    </citation>
    <scope>NUCLEOTIDE SEQUENCE</scope>
    <source>
        <strain evidence="1">1277</strain>
    </source>
</reference>
<name>A0A921N3H6_9FIRM</name>
<proteinExistence type="predicted"/>
<evidence type="ECO:0000313" key="2">
    <source>
        <dbReference type="Proteomes" id="UP000776700"/>
    </source>
</evidence>
<sequence>MALLATSQITIVDLNDAVSLQSYLTGNVPKVQFVTNNGMYTPDYTNSPATITAELYRLGSSDNLITNNSRYVTKIEWFYKISPAVEWTKIGTDDVRFTLGGTSPKFHSVSINQNLMTLENPGIAIKCEMTYKEDWMPEPHIQKSEMDLSLTVQGDDGTDAYTALLTNANHTIICSSEGAPEPGELGEDGRAQSDVLVYKGSKLLTAVANTVQPRAGQFHYKILSSTGCSAARKDNDTFYISNLTTRQKSAGANGANVTIEI</sequence>
<dbReference type="AlphaFoldDB" id="A0A921N3H6"/>
<evidence type="ECO:0000313" key="1">
    <source>
        <dbReference type="EMBL" id="HJG97505.1"/>
    </source>
</evidence>
<reference evidence="1" key="2">
    <citation type="submission" date="2021-09" db="EMBL/GenBank/DDBJ databases">
        <authorList>
            <person name="Gilroy R."/>
        </authorList>
    </citation>
    <scope>NUCLEOTIDE SEQUENCE</scope>
    <source>
        <strain evidence="1">1277</strain>
    </source>
</reference>
<comment type="caution">
    <text evidence="1">The sequence shown here is derived from an EMBL/GenBank/DDBJ whole genome shotgun (WGS) entry which is preliminary data.</text>
</comment>
<protein>
    <submittedName>
        <fullName evidence="1">Uncharacterized protein</fullName>
    </submittedName>
</protein>